<reference evidence="2" key="1">
    <citation type="submission" date="2023-05" db="EMBL/GenBank/DDBJ databases">
        <title>Nepenthes gracilis genome sequencing.</title>
        <authorList>
            <person name="Fukushima K."/>
        </authorList>
    </citation>
    <scope>NUCLEOTIDE SEQUENCE</scope>
    <source>
        <strain evidence="2">SING2019-196</strain>
    </source>
</reference>
<evidence type="ECO:0000313" key="3">
    <source>
        <dbReference type="Proteomes" id="UP001279734"/>
    </source>
</evidence>
<gene>
    <name evidence="2" type="ORF">Nepgr_014954</name>
</gene>
<evidence type="ECO:0000256" key="1">
    <source>
        <dbReference type="SAM" id="MobiDB-lite"/>
    </source>
</evidence>
<name>A0AAD3SKH5_NEPGR</name>
<dbReference type="EMBL" id="BSYO01000012">
    <property type="protein sequence ID" value="GMH13113.1"/>
    <property type="molecule type" value="Genomic_DNA"/>
</dbReference>
<proteinExistence type="predicted"/>
<comment type="caution">
    <text evidence="2">The sequence shown here is derived from an EMBL/GenBank/DDBJ whole genome shotgun (WGS) entry which is preliminary data.</text>
</comment>
<evidence type="ECO:0000313" key="2">
    <source>
        <dbReference type="EMBL" id="GMH13113.1"/>
    </source>
</evidence>
<feature type="region of interest" description="Disordered" evidence="1">
    <location>
        <begin position="76"/>
        <end position="106"/>
    </location>
</feature>
<accession>A0AAD3SKH5</accession>
<dbReference type="Proteomes" id="UP001279734">
    <property type="component" value="Unassembled WGS sequence"/>
</dbReference>
<sequence>MMLAARMQHMHVAHMPHSSTMAVGMDIGVSPPDLNGGITGASPVQGPFPPISDSSSFHGTVVLALDIRCFAPSTSSKDLMQNVGSQATPNNDVHSSSNQVRNDGVQ</sequence>
<organism evidence="2 3">
    <name type="scientific">Nepenthes gracilis</name>
    <name type="common">Slender pitcher plant</name>
    <dbReference type="NCBI Taxonomy" id="150966"/>
    <lineage>
        <taxon>Eukaryota</taxon>
        <taxon>Viridiplantae</taxon>
        <taxon>Streptophyta</taxon>
        <taxon>Embryophyta</taxon>
        <taxon>Tracheophyta</taxon>
        <taxon>Spermatophyta</taxon>
        <taxon>Magnoliopsida</taxon>
        <taxon>eudicotyledons</taxon>
        <taxon>Gunneridae</taxon>
        <taxon>Pentapetalae</taxon>
        <taxon>Caryophyllales</taxon>
        <taxon>Nepenthaceae</taxon>
        <taxon>Nepenthes</taxon>
    </lineage>
</organism>
<keyword evidence="3" id="KW-1185">Reference proteome</keyword>
<protein>
    <submittedName>
        <fullName evidence="2">Uncharacterized protein</fullName>
    </submittedName>
</protein>
<dbReference type="AlphaFoldDB" id="A0AAD3SKH5"/>